<evidence type="ECO:0000313" key="3">
    <source>
        <dbReference type="EMBL" id="HDK37986.1"/>
    </source>
</evidence>
<organism evidence="3">
    <name type="scientific">Thiolapillus brandeum</name>
    <dbReference type="NCBI Taxonomy" id="1076588"/>
    <lineage>
        <taxon>Bacteria</taxon>
        <taxon>Pseudomonadati</taxon>
        <taxon>Pseudomonadota</taxon>
        <taxon>Gammaproteobacteria</taxon>
        <taxon>Chromatiales</taxon>
        <taxon>Sedimenticolaceae</taxon>
        <taxon>Thiolapillus</taxon>
    </lineage>
</organism>
<evidence type="ECO:0000256" key="2">
    <source>
        <dbReference type="SAM" id="MobiDB-lite"/>
    </source>
</evidence>
<comment type="caution">
    <text evidence="3">The sequence shown here is derived from an EMBL/GenBank/DDBJ whole genome shotgun (WGS) entry which is preliminary data.</text>
</comment>
<proteinExistence type="predicted"/>
<keyword evidence="1" id="KW-0175">Coiled coil</keyword>
<dbReference type="EMBL" id="DRCV01000137">
    <property type="protein sequence ID" value="HDK37986.1"/>
    <property type="molecule type" value="Genomic_DNA"/>
</dbReference>
<feature type="region of interest" description="Disordered" evidence="2">
    <location>
        <begin position="28"/>
        <end position="48"/>
    </location>
</feature>
<evidence type="ECO:0000256" key="1">
    <source>
        <dbReference type="SAM" id="Coils"/>
    </source>
</evidence>
<accession>A0A831K519</accession>
<gene>
    <name evidence="3" type="ORF">ENG92_03105</name>
</gene>
<dbReference type="AlphaFoldDB" id="A0A831K519"/>
<name>A0A831K519_9GAMM</name>
<reference evidence="3" key="1">
    <citation type="journal article" date="2020" name="mSystems">
        <title>Genome- and Community-Level Interaction Insights into Carbon Utilization and Element Cycling Functions of Hydrothermarchaeota in Hydrothermal Sediment.</title>
        <authorList>
            <person name="Zhou Z."/>
            <person name="Liu Y."/>
            <person name="Xu W."/>
            <person name="Pan J."/>
            <person name="Luo Z.H."/>
            <person name="Li M."/>
        </authorList>
    </citation>
    <scope>NUCLEOTIDE SEQUENCE [LARGE SCALE GENOMIC DNA]</scope>
    <source>
        <strain evidence="3">HyVt-26</strain>
    </source>
</reference>
<sequence>MACEQQQAAYEAARNHVIEIRKELKDYTGSDLPGDSAPSGQWPEGTNEGNAEVEDIRIRLQNAIDALADARMALNQCRRAAKKTPHKDDITVNIGVMLEDSKDQKWMLRVLSHDDSLDYVIVPDNLEHMLKFFSRLSRQGIHIKKLVLMGHGSKTHTHIGRLQPVDIDIDFLRNRTRKHKEYIDTSEKKVEALERQLKKAINATKKRELKLKLENAREELESNRFDYQTYQKKLELFDEAANAFAKDSLIGLFSCYAAYDNKAKTMMYNLGKAFLERNGGTVVGFTGFIWTPKKIHPLIAALAGSEDVIALPTGEKIVHHVRKGRCGKPCKNFRRYGYCDHPRAKDGGPCWIHR</sequence>
<protein>
    <submittedName>
        <fullName evidence="3">Uncharacterized protein</fullName>
    </submittedName>
</protein>
<dbReference type="Proteomes" id="UP000885822">
    <property type="component" value="Unassembled WGS sequence"/>
</dbReference>
<feature type="coiled-coil region" evidence="1">
    <location>
        <begin position="176"/>
        <end position="233"/>
    </location>
</feature>